<name>A0ABY8C3K0_9MICO</name>
<keyword evidence="9" id="KW-0812">Transmembrane</keyword>
<organism evidence="11 12">
    <name type="scientific">Microbacterium horticulturae</name>
    <dbReference type="NCBI Taxonomy" id="3028316"/>
    <lineage>
        <taxon>Bacteria</taxon>
        <taxon>Bacillati</taxon>
        <taxon>Actinomycetota</taxon>
        <taxon>Actinomycetes</taxon>
        <taxon>Micrococcales</taxon>
        <taxon>Microbacteriaceae</taxon>
        <taxon>Microbacterium</taxon>
    </lineage>
</organism>
<keyword evidence="6 11" id="KW-0418">Kinase</keyword>
<dbReference type="InterPro" id="IPR011712">
    <property type="entry name" value="Sig_transdc_His_kin_sub3_dim/P"/>
</dbReference>
<dbReference type="Proteomes" id="UP001214553">
    <property type="component" value="Chromosome"/>
</dbReference>
<evidence type="ECO:0000256" key="5">
    <source>
        <dbReference type="ARBA" id="ARBA00022741"/>
    </source>
</evidence>
<reference evidence="11 12" key="1">
    <citation type="submission" date="2023-03" db="EMBL/GenBank/DDBJ databases">
        <title>Genome sequence of Microbacterium sp. KACC 23027.</title>
        <authorList>
            <person name="Kim S."/>
            <person name="Heo J."/>
            <person name="Kwon S.-W."/>
        </authorList>
    </citation>
    <scope>NUCLEOTIDE SEQUENCE [LARGE SCALE GENOMIC DNA]</scope>
    <source>
        <strain evidence="11 12">KACC 23027</strain>
    </source>
</reference>
<keyword evidence="9" id="KW-1133">Transmembrane helix</keyword>
<proteinExistence type="predicted"/>
<dbReference type="Gene3D" id="1.20.5.1930">
    <property type="match status" value="1"/>
</dbReference>
<evidence type="ECO:0000256" key="6">
    <source>
        <dbReference type="ARBA" id="ARBA00022777"/>
    </source>
</evidence>
<dbReference type="SUPFAM" id="SSF55874">
    <property type="entry name" value="ATPase domain of HSP90 chaperone/DNA topoisomerase II/histidine kinase"/>
    <property type="match status" value="1"/>
</dbReference>
<evidence type="ECO:0000259" key="10">
    <source>
        <dbReference type="Pfam" id="PF07730"/>
    </source>
</evidence>
<keyword evidence="3" id="KW-0597">Phosphoprotein</keyword>
<feature type="transmembrane region" description="Helical" evidence="9">
    <location>
        <begin position="6"/>
        <end position="25"/>
    </location>
</feature>
<gene>
    <name evidence="11" type="ORF">PU630_02280</name>
</gene>
<keyword evidence="8" id="KW-0902">Two-component regulatory system</keyword>
<evidence type="ECO:0000313" key="11">
    <source>
        <dbReference type="EMBL" id="WEG09418.1"/>
    </source>
</evidence>
<feature type="transmembrane region" description="Helical" evidence="9">
    <location>
        <begin position="103"/>
        <end position="124"/>
    </location>
</feature>
<dbReference type="Gene3D" id="3.30.565.10">
    <property type="entry name" value="Histidine kinase-like ATPase, C-terminal domain"/>
    <property type="match status" value="1"/>
</dbReference>
<sequence>MNARGGALSLALNLVGAVLVAWWLFGIARDDLAGWAATVAGIAVLAWGARAVCAFAGAPRTAVVLTALAVAAGALAAAPTEGTSVIPAAVCLLALVGDERCSPLAAVGATVAAIGVAAVGVVLAPVELPVVLTIFGVLVICCLGGLGRRQAQVAATQARLLHEQEVAAREESGRIAIARDLHDVLAHSLGGLVIQLDAVDALLEAGDAAAARSRVVSARDLAAAGLDEARRAVGALREPRTPSEAPVPPERLAAALAELMRTHVSLGGQASWQEAGRGATVSTATAAALTHALQEALSNARRHAPGTPVDAQLRWNDGQVRLTVRNPLVAGTVAGAGYGIVGMRERFAGLPAPGGVDAGAHDGMFTVTAYAEVPPASEGTRGEHEDG</sequence>
<dbReference type="EC" id="2.7.13.3" evidence="2"/>
<keyword evidence="7" id="KW-0067">ATP-binding</keyword>
<keyword evidence="9" id="KW-0472">Membrane</keyword>
<evidence type="ECO:0000256" key="4">
    <source>
        <dbReference type="ARBA" id="ARBA00022679"/>
    </source>
</evidence>
<dbReference type="PANTHER" id="PTHR24421">
    <property type="entry name" value="NITRATE/NITRITE SENSOR PROTEIN NARX-RELATED"/>
    <property type="match status" value="1"/>
</dbReference>
<dbReference type="Pfam" id="PF07730">
    <property type="entry name" value="HisKA_3"/>
    <property type="match status" value="1"/>
</dbReference>
<evidence type="ECO:0000313" key="12">
    <source>
        <dbReference type="Proteomes" id="UP001214553"/>
    </source>
</evidence>
<feature type="transmembrane region" description="Helical" evidence="9">
    <location>
        <begin position="63"/>
        <end position="96"/>
    </location>
</feature>
<dbReference type="GO" id="GO:0016301">
    <property type="term" value="F:kinase activity"/>
    <property type="evidence" value="ECO:0007669"/>
    <property type="project" value="UniProtKB-KW"/>
</dbReference>
<evidence type="ECO:0000256" key="9">
    <source>
        <dbReference type="SAM" id="Phobius"/>
    </source>
</evidence>
<evidence type="ECO:0000256" key="2">
    <source>
        <dbReference type="ARBA" id="ARBA00012438"/>
    </source>
</evidence>
<dbReference type="RefSeq" id="WP_275278742.1">
    <property type="nucleotide sequence ID" value="NZ_CP119108.1"/>
</dbReference>
<feature type="domain" description="Signal transduction histidine kinase subgroup 3 dimerisation and phosphoacceptor" evidence="10">
    <location>
        <begin position="174"/>
        <end position="239"/>
    </location>
</feature>
<feature type="transmembrane region" description="Helical" evidence="9">
    <location>
        <begin position="130"/>
        <end position="147"/>
    </location>
</feature>
<keyword evidence="4" id="KW-0808">Transferase</keyword>
<evidence type="ECO:0000256" key="1">
    <source>
        <dbReference type="ARBA" id="ARBA00000085"/>
    </source>
</evidence>
<dbReference type="InterPro" id="IPR050482">
    <property type="entry name" value="Sensor_HK_TwoCompSys"/>
</dbReference>
<dbReference type="InterPro" id="IPR036890">
    <property type="entry name" value="HATPase_C_sf"/>
</dbReference>
<evidence type="ECO:0000256" key="7">
    <source>
        <dbReference type="ARBA" id="ARBA00022840"/>
    </source>
</evidence>
<accession>A0ABY8C3K0</accession>
<evidence type="ECO:0000256" key="8">
    <source>
        <dbReference type="ARBA" id="ARBA00023012"/>
    </source>
</evidence>
<keyword evidence="12" id="KW-1185">Reference proteome</keyword>
<evidence type="ECO:0000256" key="3">
    <source>
        <dbReference type="ARBA" id="ARBA00022553"/>
    </source>
</evidence>
<keyword evidence="5" id="KW-0547">Nucleotide-binding</keyword>
<dbReference type="PANTHER" id="PTHR24421:SF10">
    <property type="entry name" value="NITRATE_NITRITE SENSOR PROTEIN NARQ"/>
    <property type="match status" value="1"/>
</dbReference>
<comment type="catalytic activity">
    <reaction evidence="1">
        <text>ATP + protein L-histidine = ADP + protein N-phospho-L-histidine.</text>
        <dbReference type="EC" id="2.7.13.3"/>
    </reaction>
</comment>
<protein>
    <recommendedName>
        <fullName evidence="2">histidine kinase</fullName>
        <ecNumber evidence="2">2.7.13.3</ecNumber>
    </recommendedName>
</protein>
<dbReference type="EMBL" id="CP119108">
    <property type="protein sequence ID" value="WEG09418.1"/>
    <property type="molecule type" value="Genomic_DNA"/>
</dbReference>
<feature type="transmembrane region" description="Helical" evidence="9">
    <location>
        <begin position="32"/>
        <end position="57"/>
    </location>
</feature>